<dbReference type="Pfam" id="PF13692">
    <property type="entry name" value="Glyco_trans_1_4"/>
    <property type="match status" value="1"/>
</dbReference>
<evidence type="ECO:0000256" key="1">
    <source>
        <dbReference type="ARBA" id="ARBA00022679"/>
    </source>
</evidence>
<dbReference type="GO" id="GO:0009103">
    <property type="term" value="P:lipopolysaccharide biosynthetic process"/>
    <property type="evidence" value="ECO:0007669"/>
    <property type="project" value="TreeGrafter"/>
</dbReference>
<keyword evidence="1" id="KW-0808">Transferase</keyword>
<dbReference type="PANTHER" id="PTHR46401">
    <property type="entry name" value="GLYCOSYLTRANSFERASE WBBK-RELATED"/>
    <property type="match status" value="1"/>
</dbReference>
<evidence type="ECO:0008006" key="4">
    <source>
        <dbReference type="Google" id="ProtNLM"/>
    </source>
</evidence>
<sequence length="347" mass="40000">MKFIYLTSHKYPSNKVEPFFIKSMASAFEKLLRDDFTFLTRGKLPYRFRSVSYFFYLPALILKNGWTKREIIFFSSDPYLLAILIFWKKVFFLKYRLVSDWHQLFGDWRDEFVARNSDFLITTSKKLKSLLASRTGADPAKIFVAYGGVDLSLFAQKRTLGKLDYRKILNLPTDDFLTGYVGGFRSVGLEKGIDTMIRSLQLLENGSKMVFVGGSKELIGEYENLAEKLGVLQRCIFVEKQKFEKVIEYELAMDVLVIPYPDRPHFRDYGFPMKIWEYMAAGRPIIYSNLPIIAEVLGGKAVAFEPDNPNSLADAILSVRDGKFEPAGEPYTWQNRAKNILNFICAE</sequence>
<reference evidence="2 3" key="1">
    <citation type="journal article" date="2016" name="Nat. Commun.">
        <title>Thousands of microbial genomes shed light on interconnected biogeochemical processes in an aquifer system.</title>
        <authorList>
            <person name="Anantharaman K."/>
            <person name="Brown C.T."/>
            <person name="Hug L.A."/>
            <person name="Sharon I."/>
            <person name="Castelle C.J."/>
            <person name="Probst A.J."/>
            <person name="Thomas B.C."/>
            <person name="Singh A."/>
            <person name="Wilkins M.J."/>
            <person name="Karaoz U."/>
            <person name="Brodie E.L."/>
            <person name="Williams K.H."/>
            <person name="Hubbard S.S."/>
            <person name="Banfield J.F."/>
        </authorList>
    </citation>
    <scope>NUCLEOTIDE SEQUENCE [LARGE SCALE GENOMIC DNA]</scope>
</reference>
<gene>
    <name evidence="2" type="ORF">A3D49_01960</name>
</gene>
<dbReference type="SUPFAM" id="SSF53756">
    <property type="entry name" value="UDP-Glycosyltransferase/glycogen phosphorylase"/>
    <property type="match status" value="1"/>
</dbReference>
<accession>A0A1G2THR3</accession>
<dbReference type="Gene3D" id="3.40.50.2000">
    <property type="entry name" value="Glycogen Phosphorylase B"/>
    <property type="match status" value="2"/>
</dbReference>
<protein>
    <recommendedName>
        <fullName evidence="4">Glycosyl transferase family 1 domain-containing protein</fullName>
    </recommendedName>
</protein>
<proteinExistence type="predicted"/>
<organism evidence="2 3">
    <name type="scientific">Candidatus Zambryskibacteria bacterium RIFCSPHIGHO2_02_FULL_43_37</name>
    <dbReference type="NCBI Taxonomy" id="1802749"/>
    <lineage>
        <taxon>Bacteria</taxon>
        <taxon>Candidatus Zambryskiibacteriota</taxon>
    </lineage>
</organism>
<name>A0A1G2THR3_9BACT</name>
<dbReference type="AlphaFoldDB" id="A0A1G2THR3"/>
<evidence type="ECO:0000313" key="3">
    <source>
        <dbReference type="Proteomes" id="UP000177279"/>
    </source>
</evidence>
<comment type="caution">
    <text evidence="2">The sequence shown here is derived from an EMBL/GenBank/DDBJ whole genome shotgun (WGS) entry which is preliminary data.</text>
</comment>
<dbReference type="EMBL" id="MHVS01000003">
    <property type="protein sequence ID" value="OHA96854.1"/>
    <property type="molecule type" value="Genomic_DNA"/>
</dbReference>
<evidence type="ECO:0000313" key="2">
    <source>
        <dbReference type="EMBL" id="OHA96854.1"/>
    </source>
</evidence>
<dbReference type="CDD" id="cd03801">
    <property type="entry name" value="GT4_PimA-like"/>
    <property type="match status" value="1"/>
</dbReference>
<dbReference type="GO" id="GO:0016757">
    <property type="term" value="F:glycosyltransferase activity"/>
    <property type="evidence" value="ECO:0007669"/>
    <property type="project" value="TreeGrafter"/>
</dbReference>
<dbReference type="Proteomes" id="UP000177279">
    <property type="component" value="Unassembled WGS sequence"/>
</dbReference>
<dbReference type="PANTHER" id="PTHR46401:SF2">
    <property type="entry name" value="GLYCOSYLTRANSFERASE WBBK-RELATED"/>
    <property type="match status" value="1"/>
</dbReference>